<dbReference type="AlphaFoldDB" id="A0A437R4G3"/>
<dbReference type="GO" id="GO:0042026">
    <property type="term" value="P:protein refolding"/>
    <property type="evidence" value="ECO:0007669"/>
    <property type="project" value="UniProtKB-ARBA"/>
</dbReference>
<dbReference type="Proteomes" id="UP000283077">
    <property type="component" value="Unassembled WGS sequence"/>
</dbReference>
<evidence type="ECO:0000256" key="8">
    <source>
        <dbReference type="ARBA" id="ARBA00037071"/>
    </source>
</evidence>
<comment type="subcellular location">
    <subcellularLocation>
        <location evidence="2">Cytoplasm</location>
    </subcellularLocation>
</comment>
<dbReference type="PANTHER" id="PTHR47861">
    <property type="entry name" value="FKBP-TYPE PEPTIDYL-PROLYL CIS-TRANS ISOMERASE SLYD"/>
    <property type="match status" value="1"/>
</dbReference>
<gene>
    <name evidence="12" type="ORF">EOE67_00260</name>
</gene>
<comment type="catalytic activity">
    <reaction evidence="1 9 10">
        <text>[protein]-peptidylproline (omega=180) = [protein]-peptidylproline (omega=0)</text>
        <dbReference type="Rhea" id="RHEA:16237"/>
        <dbReference type="Rhea" id="RHEA-COMP:10747"/>
        <dbReference type="Rhea" id="RHEA-COMP:10748"/>
        <dbReference type="ChEBI" id="CHEBI:83833"/>
        <dbReference type="ChEBI" id="CHEBI:83834"/>
        <dbReference type="EC" id="5.2.1.8"/>
    </reaction>
</comment>
<evidence type="ECO:0000256" key="10">
    <source>
        <dbReference type="RuleBase" id="RU003915"/>
    </source>
</evidence>
<keyword evidence="6" id="KW-0143">Chaperone</keyword>
<evidence type="ECO:0000256" key="2">
    <source>
        <dbReference type="ARBA" id="ARBA00004496"/>
    </source>
</evidence>
<dbReference type="OrthoDB" id="9808891at2"/>
<evidence type="ECO:0000313" key="13">
    <source>
        <dbReference type="Proteomes" id="UP000283077"/>
    </source>
</evidence>
<keyword evidence="13" id="KW-1185">Reference proteome</keyword>
<dbReference type="Gene3D" id="3.10.50.40">
    <property type="match status" value="1"/>
</dbReference>
<keyword evidence="7 9" id="KW-0413">Isomerase</keyword>
<reference evidence="12 13" key="1">
    <citation type="submission" date="2019-01" db="EMBL/GenBank/DDBJ databases">
        <authorList>
            <person name="Chen W.-M."/>
        </authorList>
    </citation>
    <scope>NUCLEOTIDE SEQUENCE [LARGE SCALE GENOMIC DNA]</scope>
    <source>
        <strain evidence="12 13">KYPC3</strain>
    </source>
</reference>
<dbReference type="RefSeq" id="WP_127697065.1">
    <property type="nucleotide sequence ID" value="NZ_SACS01000001.1"/>
</dbReference>
<dbReference type="PANTHER" id="PTHR47861:SF3">
    <property type="entry name" value="FKBP-TYPE PEPTIDYL-PROLYL CIS-TRANS ISOMERASE SLYD"/>
    <property type="match status" value="1"/>
</dbReference>
<keyword evidence="4" id="KW-0963">Cytoplasm</keyword>
<dbReference type="GO" id="GO:0005737">
    <property type="term" value="C:cytoplasm"/>
    <property type="evidence" value="ECO:0007669"/>
    <property type="project" value="UniProtKB-SubCell"/>
</dbReference>
<dbReference type="InterPro" id="IPR001179">
    <property type="entry name" value="PPIase_FKBP_dom"/>
</dbReference>
<dbReference type="SUPFAM" id="SSF54534">
    <property type="entry name" value="FKBP-like"/>
    <property type="match status" value="1"/>
</dbReference>
<dbReference type="Pfam" id="PF00254">
    <property type="entry name" value="FKBP_C"/>
    <property type="match status" value="1"/>
</dbReference>
<comment type="caution">
    <text evidence="12">The sequence shown here is derived from an EMBL/GenBank/DDBJ whole genome shotgun (WGS) entry which is preliminary data.</text>
</comment>
<accession>A0A437R4G3</accession>
<comment type="function">
    <text evidence="8">Also involved in hydrogenase metallocenter assembly, probably by participating in the nickel insertion step. This function in hydrogenase biosynthesis requires chaperone activity and the presence of the metal-binding domain, but not PPIase activity.</text>
</comment>
<sequence>MTIQSDKVVAMHYSVSDAAGNELDSSFGGEPLVFIHGSGSLIIGLENALVGKQAGDKFAVEVPASEAYGDRHEELTQAVPRQLFEGMEVEIGMRFRAAGPDGREQSVIVLDVTDDEVVVDGNHPLSGIDLTFAVEILLVRDATEDELAHGHAHGIDGHAGHGH</sequence>
<dbReference type="GO" id="GO:0003755">
    <property type="term" value="F:peptidyl-prolyl cis-trans isomerase activity"/>
    <property type="evidence" value="ECO:0007669"/>
    <property type="project" value="UniProtKB-UniRule"/>
</dbReference>
<evidence type="ECO:0000256" key="3">
    <source>
        <dbReference type="ARBA" id="ARBA00006577"/>
    </source>
</evidence>
<evidence type="ECO:0000256" key="6">
    <source>
        <dbReference type="ARBA" id="ARBA00023186"/>
    </source>
</evidence>
<protein>
    <recommendedName>
        <fullName evidence="10">Peptidyl-prolyl cis-trans isomerase</fullName>
        <ecNumber evidence="10">5.2.1.8</ecNumber>
    </recommendedName>
</protein>
<dbReference type="PROSITE" id="PS50059">
    <property type="entry name" value="FKBP_PPIASE"/>
    <property type="match status" value="1"/>
</dbReference>
<feature type="domain" description="PPIase FKBP-type" evidence="11">
    <location>
        <begin position="6"/>
        <end position="91"/>
    </location>
</feature>
<proteinExistence type="inferred from homology"/>
<dbReference type="EC" id="5.2.1.8" evidence="10"/>
<comment type="similarity">
    <text evidence="3 10">Belongs to the FKBP-type PPIase family.</text>
</comment>
<evidence type="ECO:0000256" key="9">
    <source>
        <dbReference type="PROSITE-ProRule" id="PRU00277"/>
    </source>
</evidence>
<evidence type="ECO:0000256" key="7">
    <source>
        <dbReference type="ARBA" id="ARBA00023235"/>
    </source>
</evidence>
<evidence type="ECO:0000256" key="4">
    <source>
        <dbReference type="ARBA" id="ARBA00022490"/>
    </source>
</evidence>
<dbReference type="InterPro" id="IPR046357">
    <property type="entry name" value="PPIase_dom_sf"/>
</dbReference>
<keyword evidence="5 9" id="KW-0697">Rotamase</keyword>
<dbReference type="EMBL" id="SACS01000001">
    <property type="protein sequence ID" value="RVU41668.1"/>
    <property type="molecule type" value="Genomic_DNA"/>
</dbReference>
<evidence type="ECO:0000259" key="11">
    <source>
        <dbReference type="PROSITE" id="PS50059"/>
    </source>
</evidence>
<organism evidence="12 13">
    <name type="scientific">Rheinheimera riviphila</name>
    <dbReference type="NCBI Taxonomy" id="1834037"/>
    <lineage>
        <taxon>Bacteria</taxon>
        <taxon>Pseudomonadati</taxon>
        <taxon>Pseudomonadota</taxon>
        <taxon>Gammaproteobacteria</taxon>
        <taxon>Chromatiales</taxon>
        <taxon>Chromatiaceae</taxon>
        <taxon>Rheinheimera</taxon>
    </lineage>
</organism>
<evidence type="ECO:0000256" key="1">
    <source>
        <dbReference type="ARBA" id="ARBA00000971"/>
    </source>
</evidence>
<evidence type="ECO:0000313" key="12">
    <source>
        <dbReference type="EMBL" id="RVU41668.1"/>
    </source>
</evidence>
<name>A0A437R4G3_9GAMM</name>
<evidence type="ECO:0000256" key="5">
    <source>
        <dbReference type="ARBA" id="ARBA00023110"/>
    </source>
</evidence>